<feature type="domain" description="Integrase catalytic" evidence="1">
    <location>
        <begin position="178"/>
        <end position="339"/>
    </location>
</feature>
<evidence type="ECO:0000313" key="2">
    <source>
        <dbReference type="EMBL" id="GKT29858.1"/>
    </source>
</evidence>
<dbReference type="Pfam" id="PF00665">
    <property type="entry name" value="rve"/>
    <property type="match status" value="1"/>
</dbReference>
<dbReference type="PANTHER" id="PTHR37984:SF5">
    <property type="entry name" value="PROTEIN NYNRIN-LIKE"/>
    <property type="match status" value="1"/>
</dbReference>
<gene>
    <name evidence="2" type="ORF">ADUPG1_001280</name>
</gene>
<keyword evidence="3" id="KW-1185">Reference proteome</keyword>
<dbReference type="EMBL" id="BQXS01000974">
    <property type="protein sequence ID" value="GKT29858.1"/>
    <property type="molecule type" value="Genomic_DNA"/>
</dbReference>
<dbReference type="PANTHER" id="PTHR37984">
    <property type="entry name" value="PROTEIN CBG26694"/>
    <property type="match status" value="1"/>
</dbReference>
<dbReference type="InterPro" id="IPR012337">
    <property type="entry name" value="RNaseH-like_sf"/>
</dbReference>
<proteinExistence type="predicted"/>
<accession>A0ABQ5KBC2</accession>
<dbReference type="InterPro" id="IPR041588">
    <property type="entry name" value="Integrase_H2C2"/>
</dbReference>
<comment type="caution">
    <text evidence="2">The sequence shown here is derived from an EMBL/GenBank/DDBJ whole genome shotgun (WGS) entry which is preliminary data.</text>
</comment>
<dbReference type="Proteomes" id="UP001057375">
    <property type="component" value="Unassembled WGS sequence"/>
</dbReference>
<protein>
    <recommendedName>
        <fullName evidence="1">Integrase catalytic domain-containing protein</fullName>
    </recommendedName>
</protein>
<dbReference type="InterPro" id="IPR001584">
    <property type="entry name" value="Integrase_cat-core"/>
</dbReference>
<evidence type="ECO:0000313" key="3">
    <source>
        <dbReference type="Proteomes" id="UP001057375"/>
    </source>
</evidence>
<dbReference type="InterPro" id="IPR050951">
    <property type="entry name" value="Retrovirus_Pol_polyprotein"/>
</dbReference>
<sequence>MLKTDHRNLVYLQKAPNAKLTRWRLRLEEFEFEIEHVPGKDNIIADVLSRFHQGQPKLLASIYTELDDSFIGKVRIAQQTEMKNYSGLMREDGLFVTKDGFLIIPEKADKLKKEILKLAHGSHLVGHHGESAMVKFIHGLGLTWTNLKKSIHETVTTCLICQKTRLKKKAVKVYASTASEYPFQVVAVDTLGPLKKSKTGLMYVMVFIDCFTRLVELVPTVSTSAKEAADALLKTIVFRYGLPQTIRSDRGSQFYNLLYEHLLASLGIKHHRVLTYNPQANGIVERINYEIMKILKSCFADGTPVDDWDLQLPYIQFLLNTRIHSELGTSPHEMVFGTGVMLAGLNPLEKLDRPTELDLTRFKGTPTSQQAARDYVLELTEQLQKRHAIIRENWEKKVKRRQTELEDEVPVEKGDFAWLSPLKKNKRKESLKFRGPVLVKEVISPSVARIMYLNNGYREEVPMSRLKKVEGEINLK</sequence>
<dbReference type="Gene3D" id="3.30.420.10">
    <property type="entry name" value="Ribonuclease H-like superfamily/Ribonuclease H"/>
    <property type="match status" value="1"/>
</dbReference>
<dbReference type="Pfam" id="PF17921">
    <property type="entry name" value="Integrase_H2C2"/>
    <property type="match status" value="1"/>
</dbReference>
<reference evidence="2" key="1">
    <citation type="submission" date="2022-03" db="EMBL/GenBank/DDBJ databases">
        <title>Draft genome sequence of Aduncisulcus paluster, a free-living microaerophilic Fornicata.</title>
        <authorList>
            <person name="Yuyama I."/>
            <person name="Kume K."/>
            <person name="Tamura T."/>
            <person name="Inagaki Y."/>
            <person name="Hashimoto T."/>
        </authorList>
    </citation>
    <scope>NUCLEOTIDE SEQUENCE</scope>
    <source>
        <strain evidence="2">NY0171</strain>
    </source>
</reference>
<name>A0ABQ5KBC2_9EUKA</name>
<dbReference type="SUPFAM" id="SSF53098">
    <property type="entry name" value="Ribonuclease H-like"/>
    <property type="match status" value="1"/>
</dbReference>
<dbReference type="Gene3D" id="1.10.340.70">
    <property type="match status" value="1"/>
</dbReference>
<evidence type="ECO:0000259" key="1">
    <source>
        <dbReference type="PROSITE" id="PS50994"/>
    </source>
</evidence>
<organism evidence="2 3">
    <name type="scientific">Aduncisulcus paluster</name>
    <dbReference type="NCBI Taxonomy" id="2918883"/>
    <lineage>
        <taxon>Eukaryota</taxon>
        <taxon>Metamonada</taxon>
        <taxon>Carpediemonas-like organisms</taxon>
        <taxon>Aduncisulcus</taxon>
    </lineage>
</organism>
<feature type="non-terminal residue" evidence="2">
    <location>
        <position position="476"/>
    </location>
</feature>
<dbReference type="PROSITE" id="PS50994">
    <property type="entry name" value="INTEGRASE"/>
    <property type="match status" value="1"/>
</dbReference>
<dbReference type="InterPro" id="IPR036397">
    <property type="entry name" value="RNaseH_sf"/>
</dbReference>